<dbReference type="RefSeq" id="WP_161160528.1">
    <property type="nucleotide sequence ID" value="NZ_WWSR01000009.1"/>
</dbReference>
<organism evidence="1 2">
    <name type="scientific">Collinsella aerofaciens</name>
    <dbReference type="NCBI Taxonomy" id="74426"/>
    <lineage>
        <taxon>Bacteria</taxon>
        <taxon>Bacillati</taxon>
        <taxon>Actinomycetota</taxon>
        <taxon>Coriobacteriia</taxon>
        <taxon>Coriobacteriales</taxon>
        <taxon>Coriobacteriaceae</taxon>
        <taxon>Collinsella</taxon>
    </lineage>
</organism>
<protein>
    <submittedName>
        <fullName evidence="1">Uncharacterized protein</fullName>
    </submittedName>
</protein>
<accession>A0A6N9JJU0</accession>
<sequence length="191" mass="20701">MRVLGVSLDISVIVAVVSALAAVASAFVSWSGLRRQSVPDLIAYVDPMSEYPDMAALYIRNIGSAPAYDVRTRIDGHLPAAVDKWTDGWLETFLMTGVPMLAPGAMRGMALGPFNQLMEDDSPAELFVSWKGRPHGVIRMSAKFPIEFKSFGGILVGRGEYSSELRRISNSLESIASGARKGDLIKRARGL</sequence>
<evidence type="ECO:0000313" key="2">
    <source>
        <dbReference type="Proteomes" id="UP000469380"/>
    </source>
</evidence>
<gene>
    <name evidence="1" type="ORF">GT464_06385</name>
</gene>
<comment type="caution">
    <text evidence="1">The sequence shown here is derived from an EMBL/GenBank/DDBJ whole genome shotgun (WGS) entry which is preliminary data.</text>
</comment>
<dbReference type="AlphaFoldDB" id="A0A6N9JJU0"/>
<dbReference type="EMBL" id="WWSR01000009">
    <property type="protein sequence ID" value="MZJ39576.1"/>
    <property type="molecule type" value="Genomic_DNA"/>
</dbReference>
<reference evidence="1 2" key="1">
    <citation type="journal article" date="2019" name="Nat. Med.">
        <title>A library of human gut bacterial isolates paired with longitudinal multiomics data enables mechanistic microbiome research.</title>
        <authorList>
            <person name="Poyet M."/>
            <person name="Groussin M."/>
            <person name="Gibbons S.M."/>
            <person name="Avila-Pacheco J."/>
            <person name="Jiang X."/>
            <person name="Kearney S.M."/>
            <person name="Perrotta A.R."/>
            <person name="Berdy B."/>
            <person name="Zhao S."/>
            <person name="Lieberman T.D."/>
            <person name="Swanson P.K."/>
            <person name="Smith M."/>
            <person name="Roesemann S."/>
            <person name="Alexander J.E."/>
            <person name="Rich S.A."/>
            <person name="Livny J."/>
            <person name="Vlamakis H."/>
            <person name="Clish C."/>
            <person name="Bullock K."/>
            <person name="Deik A."/>
            <person name="Scott J."/>
            <person name="Pierce K.A."/>
            <person name="Xavier R.J."/>
            <person name="Alm E.J."/>
        </authorList>
    </citation>
    <scope>NUCLEOTIDE SEQUENCE [LARGE SCALE GENOMIC DNA]</scope>
    <source>
        <strain evidence="1 2">BIOML-A20</strain>
    </source>
</reference>
<proteinExistence type="predicted"/>
<dbReference type="Proteomes" id="UP000469380">
    <property type="component" value="Unassembled WGS sequence"/>
</dbReference>
<name>A0A6N9JJU0_9ACTN</name>
<evidence type="ECO:0000313" key="1">
    <source>
        <dbReference type="EMBL" id="MZJ39576.1"/>
    </source>
</evidence>